<feature type="repeat" description="ANK" evidence="3">
    <location>
        <begin position="268"/>
        <end position="300"/>
    </location>
</feature>
<dbReference type="InterPro" id="IPR036940">
    <property type="entry name" value="PI3/4_kinase_cat_sf"/>
</dbReference>
<dbReference type="Gene3D" id="1.10.1070.11">
    <property type="entry name" value="Phosphatidylinositol 3-/4-kinase, catalytic domain"/>
    <property type="match status" value="1"/>
</dbReference>
<dbReference type="SMART" id="SM00248">
    <property type="entry name" value="ANK"/>
    <property type="match status" value="8"/>
</dbReference>
<dbReference type="Pfam" id="PF00023">
    <property type="entry name" value="Ank"/>
    <property type="match status" value="1"/>
</dbReference>
<feature type="repeat" description="ANK" evidence="3">
    <location>
        <begin position="169"/>
        <end position="201"/>
    </location>
</feature>
<comment type="caution">
    <text evidence="5">The sequence shown here is derived from an EMBL/GenBank/DDBJ whole genome shotgun (WGS) entry which is preliminary data.</text>
</comment>
<feature type="non-terminal residue" evidence="5">
    <location>
        <position position="1"/>
    </location>
</feature>
<feature type="repeat" description="ANK" evidence="3">
    <location>
        <begin position="324"/>
        <end position="356"/>
    </location>
</feature>
<protein>
    <recommendedName>
        <fullName evidence="4">PI3K/PI4K catalytic domain-containing protein</fullName>
    </recommendedName>
</protein>
<evidence type="ECO:0000259" key="4">
    <source>
        <dbReference type="PROSITE" id="PS50290"/>
    </source>
</evidence>
<evidence type="ECO:0000256" key="2">
    <source>
        <dbReference type="ARBA" id="ARBA00023043"/>
    </source>
</evidence>
<keyword evidence="2 3" id="KW-0040">ANK repeat</keyword>
<dbReference type="EMBL" id="JAVRJZ010000692">
    <property type="protein sequence ID" value="KAK2702177.1"/>
    <property type="molecule type" value="Genomic_DNA"/>
</dbReference>
<keyword evidence="6" id="KW-1185">Reference proteome</keyword>
<feature type="non-terminal residue" evidence="5">
    <location>
        <position position="484"/>
    </location>
</feature>
<feature type="repeat" description="ANK" evidence="3">
    <location>
        <begin position="235"/>
        <end position="267"/>
    </location>
</feature>
<feature type="repeat" description="ANK" evidence="3">
    <location>
        <begin position="202"/>
        <end position="234"/>
    </location>
</feature>
<dbReference type="PANTHER" id="PTHR24198:SF165">
    <property type="entry name" value="ANKYRIN REPEAT-CONTAINING PROTEIN-RELATED"/>
    <property type="match status" value="1"/>
</dbReference>
<dbReference type="AlphaFoldDB" id="A0AA88KT76"/>
<dbReference type="PROSITE" id="PS50088">
    <property type="entry name" value="ANK_REPEAT"/>
    <property type="match status" value="7"/>
</dbReference>
<dbReference type="Proteomes" id="UP001187531">
    <property type="component" value="Unassembled WGS sequence"/>
</dbReference>
<dbReference type="InterPro" id="IPR002110">
    <property type="entry name" value="Ankyrin_rpt"/>
</dbReference>
<evidence type="ECO:0000313" key="5">
    <source>
        <dbReference type="EMBL" id="KAK2702177.1"/>
    </source>
</evidence>
<feature type="repeat" description="ANK" evidence="3">
    <location>
        <begin position="105"/>
        <end position="137"/>
    </location>
</feature>
<name>A0AA88KT76_ARTSF</name>
<dbReference type="Pfam" id="PF12796">
    <property type="entry name" value="Ank_2"/>
    <property type="match status" value="3"/>
</dbReference>
<gene>
    <name evidence="5" type="ORF">QYM36_019210</name>
</gene>
<reference evidence="5" key="1">
    <citation type="submission" date="2023-07" db="EMBL/GenBank/DDBJ databases">
        <title>Chromosome-level genome assembly of Artemia franciscana.</title>
        <authorList>
            <person name="Jo E."/>
        </authorList>
    </citation>
    <scope>NUCLEOTIDE SEQUENCE</scope>
    <source>
        <tissue evidence="5">Whole body</tissue>
    </source>
</reference>
<dbReference type="SUPFAM" id="SSF48403">
    <property type="entry name" value="Ankyrin repeat"/>
    <property type="match status" value="1"/>
</dbReference>
<dbReference type="InterPro" id="IPR036770">
    <property type="entry name" value="Ankyrin_rpt-contain_sf"/>
</dbReference>
<evidence type="ECO:0000256" key="3">
    <source>
        <dbReference type="PROSITE-ProRule" id="PRU00023"/>
    </source>
</evidence>
<dbReference type="PROSITE" id="PS50297">
    <property type="entry name" value="ANK_REP_REGION"/>
    <property type="match status" value="5"/>
</dbReference>
<organism evidence="5 6">
    <name type="scientific">Artemia franciscana</name>
    <name type="common">Brine shrimp</name>
    <name type="synonym">Artemia sanfranciscana</name>
    <dbReference type="NCBI Taxonomy" id="6661"/>
    <lineage>
        <taxon>Eukaryota</taxon>
        <taxon>Metazoa</taxon>
        <taxon>Ecdysozoa</taxon>
        <taxon>Arthropoda</taxon>
        <taxon>Crustacea</taxon>
        <taxon>Branchiopoda</taxon>
        <taxon>Anostraca</taxon>
        <taxon>Artemiidae</taxon>
        <taxon>Artemia</taxon>
    </lineage>
</organism>
<feature type="domain" description="PI3K/PI4K catalytic" evidence="4">
    <location>
        <begin position="1"/>
        <end position="58"/>
    </location>
</feature>
<dbReference type="PROSITE" id="PS50290">
    <property type="entry name" value="PI3_4_KINASE_3"/>
    <property type="match status" value="1"/>
</dbReference>
<evidence type="ECO:0000313" key="6">
    <source>
        <dbReference type="Proteomes" id="UP001187531"/>
    </source>
</evidence>
<dbReference type="Gene3D" id="1.25.40.20">
    <property type="entry name" value="Ankyrin repeat-containing domain"/>
    <property type="match status" value="2"/>
</dbReference>
<evidence type="ECO:0000256" key="1">
    <source>
        <dbReference type="ARBA" id="ARBA00022737"/>
    </source>
</evidence>
<dbReference type="PANTHER" id="PTHR24198">
    <property type="entry name" value="ANKYRIN REPEAT AND PROTEIN KINASE DOMAIN-CONTAINING PROTEIN"/>
    <property type="match status" value="1"/>
</dbReference>
<proteinExistence type="predicted"/>
<accession>A0AA88KT76</accession>
<sequence length="484" mass="55113">PYHEAIISLVSLMLDSGLPCFRRKTVEKLRARFRPQMTDREAADSMIEVVSKSCLSSRTYFYDASISDYFEQWDGTGTSLLNTGFVIITEMTNICVELFQEWKEKRKKVLHNAAANGNLDMCQRLISRGVSVNALNSEGTTAIYYAVISHELDVTRYLLENGANPNAKCGETILQKAALVGCLNICRLLVAKGACIDALNERNETALYYGVVSNSLDVTTYLLENGANTNLNKFNHKTLLHSAAEFASLKICQLLVTKGTTIDALDMWNRTPLYYSTVKEKFDVTKYLLENGANPNAEFESPYGDSMDMDFIYMDCQGKLSLKYREKILHVAARQGNLDIFKLLISKGADMNCLTSKDETPLMIALEYSLLSRNHLQNYLFITEYILKNMPVYNAKLKRNVKDKYKKIFKQAVASKHVLKKLEPWLRKMCKLASEKSDDSLKSLCQDVIWKNIDITKISDIINGLNIPECLRRYIIYAEELRYF</sequence>
<keyword evidence="1" id="KW-0677">Repeat</keyword>
<dbReference type="InterPro" id="IPR000403">
    <property type="entry name" value="PI3/4_kinase_cat_dom"/>
</dbReference>
<feature type="repeat" description="ANK" evidence="3">
    <location>
        <begin position="138"/>
        <end position="170"/>
    </location>
</feature>